<protein>
    <recommendedName>
        <fullName evidence="3">Ribonucleotide reductase large subunit C-terminal domain-containing protein</fullName>
    </recommendedName>
</protein>
<evidence type="ECO:0000256" key="1">
    <source>
        <dbReference type="ARBA" id="ARBA00010406"/>
    </source>
</evidence>
<evidence type="ECO:0000313" key="5">
    <source>
        <dbReference type="Proteomes" id="UP000271974"/>
    </source>
</evidence>
<dbReference type="PRINTS" id="PR01183">
    <property type="entry name" value="RIBORDTASEM1"/>
</dbReference>
<dbReference type="GO" id="GO:0005971">
    <property type="term" value="C:ribonucleoside-diphosphate reductase complex"/>
    <property type="evidence" value="ECO:0007669"/>
    <property type="project" value="TreeGrafter"/>
</dbReference>
<evidence type="ECO:0000313" key="4">
    <source>
        <dbReference type="EMBL" id="RUS70281.1"/>
    </source>
</evidence>
<feature type="domain" description="Ribonucleotide reductase large subunit C-terminal" evidence="3">
    <location>
        <begin position="249"/>
        <end position="594"/>
    </location>
</feature>
<organism evidence="4 5">
    <name type="scientific">Elysia chlorotica</name>
    <name type="common">Eastern emerald elysia</name>
    <name type="synonym">Sea slug</name>
    <dbReference type="NCBI Taxonomy" id="188477"/>
    <lineage>
        <taxon>Eukaryota</taxon>
        <taxon>Metazoa</taxon>
        <taxon>Spiralia</taxon>
        <taxon>Lophotrochozoa</taxon>
        <taxon>Mollusca</taxon>
        <taxon>Gastropoda</taxon>
        <taxon>Heterobranchia</taxon>
        <taxon>Euthyneura</taxon>
        <taxon>Panpulmonata</taxon>
        <taxon>Sacoglossa</taxon>
        <taxon>Placobranchoidea</taxon>
        <taxon>Plakobranchidae</taxon>
        <taxon>Elysia</taxon>
    </lineage>
</organism>
<dbReference type="STRING" id="188477.A0A433SM98"/>
<sequence length="630" mass="70655">MIYLAARLVMLDIYAETNVDMLKDLKSCLEKTDMDVKSVLIKASDVIKSIQARMLKHRVHDFNIFSYRGAMRLFEKELLSTGEKQSTGLSRKMFERPQGSFVRQALALTTTIADFYELYNEIKDMSCVFSEQIRKNAGIAGRCLGNSYVAASPVNARSDAKVKMDSLTNAVVTLNTGASIGLVYNGNNESRYINAFDSVKRNFVTAEQGDDYGDGVSGTADSVVFIHSVDEQFGMFLHELAMGRVTPSVKRGLILDDTFLRKLQEQIDMSTYEPNDREELHVEEGINYYMFGGAELAELKNTSGEDFRKLYLRFIRKQRYTISISMSTVVSELMEGFRKCPDAIPQVIFKDSVNNKTNLSNRGVVVGSDIDGSSMLFNNHDETAVNFTAGINIAKYYADGKVDFDKLAEAVRLMVDALNTAIDVSNYPTPEARKSALDMRPIGIGMFNLSGLFAAARLPFECLEAQNIAAYLCEFIYYHALTRSVELAKIHGPYSKCGGSDFSKGIFQHYYSGDSFEHNRFWNDIECCICGESSISKCCIGKNAYRIGVNRESALPSLDWTDLSRKCRCYGTRNSQVTSQTSSSTACVLGAFEPQEARRLRTILQSPDQQSRFQKARRQTHRGDDERARC</sequence>
<dbReference type="PANTHER" id="PTHR11573">
    <property type="entry name" value="RIBONUCLEOSIDE-DIPHOSPHATE REDUCTASE LARGE CHAIN"/>
    <property type="match status" value="1"/>
</dbReference>
<proteinExistence type="inferred from homology"/>
<dbReference type="Pfam" id="PF02867">
    <property type="entry name" value="Ribonuc_red_lgC"/>
    <property type="match status" value="1"/>
</dbReference>
<feature type="region of interest" description="Disordered" evidence="2">
    <location>
        <begin position="608"/>
        <end position="630"/>
    </location>
</feature>
<dbReference type="AlphaFoldDB" id="A0A433SM98"/>
<gene>
    <name evidence="4" type="ORF">EGW08_021958</name>
</gene>
<dbReference type="GO" id="GO:0009263">
    <property type="term" value="P:deoxyribonucleotide biosynthetic process"/>
    <property type="evidence" value="ECO:0007669"/>
    <property type="project" value="TreeGrafter"/>
</dbReference>
<reference evidence="4 5" key="1">
    <citation type="submission" date="2019-01" db="EMBL/GenBank/DDBJ databases">
        <title>A draft genome assembly of the solar-powered sea slug Elysia chlorotica.</title>
        <authorList>
            <person name="Cai H."/>
            <person name="Li Q."/>
            <person name="Fang X."/>
            <person name="Li J."/>
            <person name="Curtis N.E."/>
            <person name="Altenburger A."/>
            <person name="Shibata T."/>
            <person name="Feng M."/>
            <person name="Maeda T."/>
            <person name="Schwartz J.A."/>
            <person name="Shigenobu S."/>
            <person name="Lundholm N."/>
            <person name="Nishiyama T."/>
            <person name="Yang H."/>
            <person name="Hasebe M."/>
            <person name="Li S."/>
            <person name="Pierce S.K."/>
            <person name="Wang J."/>
        </authorList>
    </citation>
    <scope>NUCLEOTIDE SEQUENCE [LARGE SCALE GENOMIC DNA]</scope>
    <source>
        <strain evidence="4">EC2010</strain>
        <tissue evidence="4">Whole organism of an adult</tissue>
    </source>
</reference>
<comment type="caution">
    <text evidence="4">The sequence shown here is derived from an EMBL/GenBank/DDBJ whole genome shotgun (WGS) entry which is preliminary data.</text>
</comment>
<keyword evidence="5" id="KW-1185">Reference proteome</keyword>
<dbReference type="SUPFAM" id="SSF51998">
    <property type="entry name" value="PFL-like glycyl radical enzymes"/>
    <property type="match status" value="1"/>
</dbReference>
<feature type="compositionally biased region" description="Basic and acidic residues" evidence="2">
    <location>
        <begin position="621"/>
        <end position="630"/>
    </location>
</feature>
<dbReference type="InterPro" id="IPR000788">
    <property type="entry name" value="RNR_lg_C"/>
</dbReference>
<dbReference type="GO" id="GO:0005524">
    <property type="term" value="F:ATP binding"/>
    <property type="evidence" value="ECO:0007669"/>
    <property type="project" value="TreeGrafter"/>
</dbReference>
<dbReference type="Gene3D" id="3.20.70.20">
    <property type="match status" value="1"/>
</dbReference>
<dbReference type="InterPro" id="IPR039718">
    <property type="entry name" value="Rrm1"/>
</dbReference>
<dbReference type="GO" id="GO:0004748">
    <property type="term" value="F:ribonucleoside-diphosphate reductase activity, thioredoxin disulfide as acceptor"/>
    <property type="evidence" value="ECO:0007669"/>
    <property type="project" value="TreeGrafter"/>
</dbReference>
<evidence type="ECO:0000256" key="2">
    <source>
        <dbReference type="SAM" id="MobiDB-lite"/>
    </source>
</evidence>
<comment type="similarity">
    <text evidence="1">Belongs to the ribonucleoside diphosphate reductase large chain family.</text>
</comment>
<dbReference type="Proteomes" id="UP000271974">
    <property type="component" value="Unassembled WGS sequence"/>
</dbReference>
<evidence type="ECO:0000259" key="3">
    <source>
        <dbReference type="Pfam" id="PF02867"/>
    </source>
</evidence>
<dbReference type="PANTHER" id="PTHR11573:SF6">
    <property type="entry name" value="RIBONUCLEOSIDE-DIPHOSPHATE REDUCTASE LARGE SUBUNIT"/>
    <property type="match status" value="1"/>
</dbReference>
<accession>A0A433SM98</accession>
<name>A0A433SM98_ELYCH</name>
<dbReference type="EMBL" id="RQTK01001446">
    <property type="protein sequence ID" value="RUS70281.1"/>
    <property type="molecule type" value="Genomic_DNA"/>
</dbReference>